<dbReference type="AlphaFoldDB" id="W7IKV1"/>
<evidence type="ECO:0000256" key="2">
    <source>
        <dbReference type="ARBA" id="ARBA00022679"/>
    </source>
</evidence>
<reference evidence="4 5" key="1">
    <citation type="journal article" date="2014" name="Genome Announc.">
        <title>Draft Genome Sequence of the Antitrypanosomally Active Sponge-Associated Bacterium Actinokineospora sp. Strain EG49.</title>
        <authorList>
            <person name="Harjes J."/>
            <person name="Ryu T."/>
            <person name="Abdelmohsen U.R."/>
            <person name="Moitinho-Silva L."/>
            <person name="Horn H."/>
            <person name="Ravasi T."/>
            <person name="Hentschel U."/>
        </authorList>
    </citation>
    <scope>NUCLEOTIDE SEQUENCE [LARGE SCALE GENOMIC DNA]</scope>
    <source>
        <strain evidence="4 5">EG49</strain>
    </source>
</reference>
<dbReference type="PANTHER" id="PTHR43861">
    <property type="entry name" value="TRANS-ACONITATE 2-METHYLTRANSFERASE-RELATED"/>
    <property type="match status" value="1"/>
</dbReference>
<dbReference type="Proteomes" id="UP000019277">
    <property type="component" value="Unassembled WGS sequence"/>
</dbReference>
<evidence type="ECO:0000256" key="1">
    <source>
        <dbReference type="ARBA" id="ARBA00022603"/>
    </source>
</evidence>
<dbReference type="Gene3D" id="3.40.50.150">
    <property type="entry name" value="Vaccinia Virus protein VP39"/>
    <property type="match status" value="1"/>
</dbReference>
<dbReference type="OrthoDB" id="9765084at2"/>
<evidence type="ECO:0000313" key="4">
    <source>
        <dbReference type="EMBL" id="EWC61500.1"/>
    </source>
</evidence>
<dbReference type="CDD" id="cd02440">
    <property type="entry name" value="AdoMet_MTases"/>
    <property type="match status" value="1"/>
</dbReference>
<dbReference type="GO" id="GO:0032259">
    <property type="term" value="P:methylation"/>
    <property type="evidence" value="ECO:0007669"/>
    <property type="project" value="UniProtKB-KW"/>
</dbReference>
<dbReference type="Pfam" id="PF13649">
    <property type="entry name" value="Methyltransf_25"/>
    <property type="match status" value="1"/>
</dbReference>
<dbReference type="STRING" id="909613.UO65_3238"/>
<comment type="caution">
    <text evidence="4">The sequence shown here is derived from an EMBL/GenBank/DDBJ whole genome shotgun (WGS) entry which is preliminary data.</text>
</comment>
<keyword evidence="1 4" id="KW-0489">Methyltransferase</keyword>
<organism evidence="4 5">
    <name type="scientific">Actinokineospora spheciospongiae</name>
    <dbReference type="NCBI Taxonomy" id="909613"/>
    <lineage>
        <taxon>Bacteria</taxon>
        <taxon>Bacillati</taxon>
        <taxon>Actinomycetota</taxon>
        <taxon>Actinomycetes</taxon>
        <taxon>Pseudonocardiales</taxon>
        <taxon>Pseudonocardiaceae</taxon>
        <taxon>Actinokineospora</taxon>
    </lineage>
</organism>
<proteinExistence type="predicted"/>
<dbReference type="InterPro" id="IPR041698">
    <property type="entry name" value="Methyltransf_25"/>
</dbReference>
<dbReference type="PANTHER" id="PTHR43861:SF1">
    <property type="entry name" value="TRANS-ACONITATE 2-METHYLTRANSFERASE"/>
    <property type="match status" value="1"/>
</dbReference>
<keyword evidence="5" id="KW-1185">Reference proteome</keyword>
<dbReference type="EMBL" id="AYXG01000109">
    <property type="protein sequence ID" value="EWC61500.1"/>
    <property type="molecule type" value="Genomic_DNA"/>
</dbReference>
<protein>
    <submittedName>
        <fullName evidence="4">Methyltransferase</fullName>
    </submittedName>
</protein>
<dbReference type="SUPFAM" id="SSF53335">
    <property type="entry name" value="S-adenosyl-L-methionine-dependent methyltransferases"/>
    <property type="match status" value="1"/>
</dbReference>
<evidence type="ECO:0000313" key="5">
    <source>
        <dbReference type="Proteomes" id="UP000019277"/>
    </source>
</evidence>
<gene>
    <name evidence="4" type="ORF">UO65_3238</name>
</gene>
<dbReference type="InterPro" id="IPR029063">
    <property type="entry name" value="SAM-dependent_MTases_sf"/>
</dbReference>
<sequence length="208" mass="22514">MLCGVTENPPVPAFDLIGSRYDESFVERDVQIAEAQWLIDQLPAGSRVLDLGCGSGLPTVKQFVDAGLEVVGVDESSVMLDLARAHAPGATFVHGDLRDLADLGEFDAVATFFALLMLPKADIAATLRALRRLLRGPKLLVISMVQGDFDAFPVNFLGSPTTVTAYPPDQLRRVVADAGFDVLDLREFEAEAEPGRIEVQLYLRATAK</sequence>
<feature type="domain" description="Methyltransferase" evidence="3">
    <location>
        <begin position="48"/>
        <end position="135"/>
    </location>
</feature>
<evidence type="ECO:0000259" key="3">
    <source>
        <dbReference type="Pfam" id="PF13649"/>
    </source>
</evidence>
<accession>W7IKV1</accession>
<dbReference type="GO" id="GO:0008168">
    <property type="term" value="F:methyltransferase activity"/>
    <property type="evidence" value="ECO:0007669"/>
    <property type="project" value="UniProtKB-KW"/>
</dbReference>
<keyword evidence="2 4" id="KW-0808">Transferase</keyword>
<dbReference type="eggNOG" id="COG2226">
    <property type="taxonomic scope" value="Bacteria"/>
</dbReference>
<name>W7IKV1_9PSEU</name>